<name>A0AAD9PYY3_ACRCE</name>
<accession>A0AAD9PYY3</accession>
<reference evidence="1" key="2">
    <citation type="journal article" date="2023" name="Science">
        <title>Genomic signatures of disease resistance in endangered staghorn corals.</title>
        <authorList>
            <person name="Vollmer S.V."/>
            <person name="Selwyn J.D."/>
            <person name="Despard B.A."/>
            <person name="Roesel C.L."/>
        </authorList>
    </citation>
    <scope>NUCLEOTIDE SEQUENCE</scope>
    <source>
        <strain evidence="1">K2</strain>
    </source>
</reference>
<dbReference type="AlphaFoldDB" id="A0AAD9PYY3"/>
<dbReference type="PANTHER" id="PTHR33198">
    <property type="entry name" value="ANK_REP_REGION DOMAIN-CONTAINING PROTEIN-RELATED"/>
    <property type="match status" value="1"/>
</dbReference>
<dbReference type="EMBL" id="JARQWQ010000098">
    <property type="protein sequence ID" value="KAK2551406.1"/>
    <property type="molecule type" value="Genomic_DNA"/>
</dbReference>
<protein>
    <recommendedName>
        <fullName evidence="3">Retrotransposon gag domain-containing protein</fullName>
    </recommendedName>
</protein>
<evidence type="ECO:0008006" key="3">
    <source>
        <dbReference type="Google" id="ProtNLM"/>
    </source>
</evidence>
<sequence>MARKALSKTYALARDLLQPVRPAEATFKKIVDTLDKHFSPRPSEIVERFKFHSRNRKDGEGVGTYEAALRKLSEHCNYGETLPEMLRDRLVCGINNEKMQR</sequence>
<proteinExistence type="predicted"/>
<gene>
    <name evidence="1" type="ORF">P5673_027808</name>
</gene>
<keyword evidence="2" id="KW-1185">Reference proteome</keyword>
<comment type="caution">
    <text evidence="1">The sequence shown here is derived from an EMBL/GenBank/DDBJ whole genome shotgun (WGS) entry which is preliminary data.</text>
</comment>
<reference evidence="1" key="1">
    <citation type="journal article" date="2023" name="G3 (Bethesda)">
        <title>Whole genome assembly and annotation of the endangered Caribbean coral Acropora cervicornis.</title>
        <authorList>
            <person name="Selwyn J.D."/>
            <person name="Vollmer S.V."/>
        </authorList>
    </citation>
    <scope>NUCLEOTIDE SEQUENCE</scope>
    <source>
        <strain evidence="1">K2</strain>
    </source>
</reference>
<organism evidence="1 2">
    <name type="scientific">Acropora cervicornis</name>
    <name type="common">Staghorn coral</name>
    <dbReference type="NCBI Taxonomy" id="6130"/>
    <lineage>
        <taxon>Eukaryota</taxon>
        <taxon>Metazoa</taxon>
        <taxon>Cnidaria</taxon>
        <taxon>Anthozoa</taxon>
        <taxon>Hexacorallia</taxon>
        <taxon>Scleractinia</taxon>
        <taxon>Astrocoeniina</taxon>
        <taxon>Acroporidae</taxon>
        <taxon>Acropora</taxon>
    </lineage>
</organism>
<dbReference type="Proteomes" id="UP001249851">
    <property type="component" value="Unassembled WGS sequence"/>
</dbReference>
<evidence type="ECO:0000313" key="1">
    <source>
        <dbReference type="EMBL" id="KAK2551406.1"/>
    </source>
</evidence>
<dbReference type="PANTHER" id="PTHR33198:SF19">
    <property type="entry name" value="CCHC-TYPE DOMAIN-CONTAINING PROTEIN"/>
    <property type="match status" value="1"/>
</dbReference>
<evidence type="ECO:0000313" key="2">
    <source>
        <dbReference type="Proteomes" id="UP001249851"/>
    </source>
</evidence>